<reference evidence="14" key="2">
    <citation type="journal article" date="2014" name="Genome Announc.">
        <title>Complete sequencing and chromosome-scale genome assembly of the industrial progenitor strain P2niaD18 from the penicillin producer Penicillium chrysogenum.</title>
        <authorList>
            <person name="Specht T."/>
            <person name="Dahlmann T.A."/>
            <person name="Zadra I."/>
            <person name="Kurnsteiner H."/>
            <person name="Kuck U."/>
        </authorList>
    </citation>
    <scope>NUCLEOTIDE SEQUENCE [LARGE SCALE GENOMIC DNA]</scope>
    <source>
        <strain evidence="14">P2niaD18</strain>
    </source>
</reference>
<accession>A7KAN2</accession>
<dbReference type="GO" id="GO:0005774">
    <property type="term" value="C:vacuolar membrane"/>
    <property type="evidence" value="ECO:0007669"/>
    <property type="project" value="UniProtKB-SubCell"/>
</dbReference>
<dbReference type="InterPro" id="IPR024671">
    <property type="entry name" value="Atg22-like"/>
</dbReference>
<evidence type="ECO:0000256" key="10">
    <source>
        <dbReference type="ARBA" id="ARBA00024801"/>
    </source>
</evidence>
<proteinExistence type="inferred from homology"/>
<feature type="transmembrane region" description="Helical" evidence="11">
    <location>
        <begin position="454"/>
        <end position="477"/>
    </location>
</feature>
<dbReference type="InterPro" id="IPR044738">
    <property type="entry name" value="Atg22"/>
</dbReference>
<dbReference type="Pfam" id="PF11700">
    <property type="entry name" value="ATG22"/>
    <property type="match status" value="1"/>
</dbReference>
<evidence type="ECO:0000256" key="8">
    <source>
        <dbReference type="ARBA" id="ARBA00023006"/>
    </source>
</evidence>
<keyword evidence="9 11" id="KW-0472">Membrane</keyword>
<dbReference type="InterPro" id="IPR036259">
    <property type="entry name" value="MFS_trans_sf"/>
</dbReference>
<evidence type="ECO:0000256" key="1">
    <source>
        <dbReference type="ARBA" id="ARBA00004128"/>
    </source>
</evidence>
<evidence type="ECO:0000256" key="4">
    <source>
        <dbReference type="ARBA" id="ARBA00022554"/>
    </source>
</evidence>
<feature type="transmembrane region" description="Helical" evidence="11">
    <location>
        <begin position="356"/>
        <end position="377"/>
    </location>
</feature>
<feature type="transmembrane region" description="Helical" evidence="11">
    <location>
        <begin position="240"/>
        <end position="257"/>
    </location>
</feature>
<evidence type="ECO:0000256" key="3">
    <source>
        <dbReference type="ARBA" id="ARBA00022448"/>
    </source>
</evidence>
<keyword evidence="6 11" id="KW-0029">Amino-acid transport</keyword>
<feature type="transmembrane region" description="Helical" evidence="11">
    <location>
        <begin position="389"/>
        <end position="408"/>
    </location>
</feature>
<dbReference type="SUPFAM" id="SSF103473">
    <property type="entry name" value="MFS general substrate transporter"/>
    <property type="match status" value="1"/>
</dbReference>
<dbReference type="CDD" id="cd17483">
    <property type="entry name" value="MFS_Atg22_like"/>
    <property type="match status" value="1"/>
</dbReference>
<evidence type="ECO:0000256" key="12">
    <source>
        <dbReference type="SAM" id="MobiDB-lite"/>
    </source>
</evidence>
<organism evidence="13">
    <name type="scientific">Penicillium chrysogenum</name>
    <name type="common">Penicillium notatum</name>
    <dbReference type="NCBI Taxonomy" id="5076"/>
    <lineage>
        <taxon>Eukaryota</taxon>
        <taxon>Fungi</taxon>
        <taxon>Dikarya</taxon>
        <taxon>Ascomycota</taxon>
        <taxon>Pezizomycotina</taxon>
        <taxon>Eurotiomycetes</taxon>
        <taxon>Eurotiomycetidae</taxon>
        <taxon>Eurotiales</taxon>
        <taxon>Aspergillaceae</taxon>
        <taxon>Penicillium</taxon>
        <taxon>Penicillium chrysogenum species complex</taxon>
    </lineage>
</organism>
<dbReference type="EMBL" id="EF110898">
    <property type="protein sequence ID" value="ABO31319.1"/>
    <property type="molecule type" value="Genomic_DNA"/>
</dbReference>
<comment type="similarity">
    <text evidence="2 11">Belongs to the ATG22 family.</text>
</comment>
<keyword evidence="3 11" id="KW-0813">Transport</keyword>
<keyword evidence="7 11" id="KW-1133">Transmembrane helix</keyword>
<dbReference type="InterPro" id="IPR050495">
    <property type="entry name" value="ATG22/LtaA_families"/>
</dbReference>
<feature type="transmembrane region" description="Helical" evidence="11">
    <location>
        <begin position="141"/>
        <end position="160"/>
    </location>
</feature>
<comment type="function">
    <text evidence="10 11">Vacuolar effluxer which mediate the efflux of amino acids resulting from autophagic degradation. The release of autophagic amino acids allows the maintenance of protein synthesis and viability during nitrogen starvation.</text>
</comment>
<dbReference type="GO" id="GO:0032974">
    <property type="term" value="P:amino acid transmembrane export from vacuole"/>
    <property type="evidence" value="ECO:0007669"/>
    <property type="project" value="InterPro"/>
</dbReference>
<feature type="transmembrane region" description="Helical" evidence="11">
    <location>
        <begin position="263"/>
        <end position="284"/>
    </location>
</feature>
<gene>
    <name evidence="13" type="primary">ATG22B-2</name>
    <name evidence="14" type="ORF">EN45_020200</name>
</gene>
<dbReference type="PANTHER" id="PTHR23519">
    <property type="entry name" value="AUTOPHAGY-RELATED PROTEIN 22"/>
    <property type="match status" value="1"/>
</dbReference>
<dbReference type="AlphaFoldDB" id="A7KAN2"/>
<sequence>MPNIRESDKTNKVNVTTPQPYSTLEEYERLFGVDEDAYEQPTTTRKELWSYYLYYNGDNGVGPGSYSQALFQWALNGAGHQPGSNPPEACTDSSACVVPWAGGTRSVSSVVLIANGLCFTFMTVIFVWLGSAADYGTFGRWLLLALTVVCWALQYGMMSIRHPSQWPTAMGLYVVAYIAYGATLVFYAAVFPRLARYTRHVRKAREEDLREGKIDQEEYDTIESLERNHISNISTAHSNIGYLLTLVLNLSVLLPLQDNSFSNNLALSLTNSYWVILGIWWFIFQQKRPGPKIPKGSSYTTIGFKQIWLAIREIRSLPQTFLYFLAYFLLADGLNTTGTLVSIIQNDSVSFSFLQITYLGITQAACSITSTFGFWYIQRYFKFKTKTMFLFTNFFSVLIPFWGMLGLWTNRIGYHNRWEFYFYNVIFGLFQAPYYAYAQTMISELMPRGYDNMFFALFGITNRASSIIGPNVIQAIINNTHNSWMGFPFLFAICAAAMATICFVDIKKGREDCREFTEQRKIDRVVAETGLDPNDIAKGKQPVHNEDGPEVHASTLASE</sequence>
<name>A7KAN2_PENCH</name>
<feature type="region of interest" description="Disordered" evidence="12">
    <location>
        <begin position="532"/>
        <end position="559"/>
    </location>
</feature>
<evidence type="ECO:0000256" key="5">
    <source>
        <dbReference type="ARBA" id="ARBA00022692"/>
    </source>
</evidence>
<evidence type="ECO:0000256" key="9">
    <source>
        <dbReference type="ARBA" id="ARBA00023136"/>
    </source>
</evidence>
<dbReference type="Proteomes" id="UP000076449">
    <property type="component" value="Chromosome I"/>
</dbReference>
<feature type="transmembrane region" description="Helical" evidence="11">
    <location>
        <begin position="483"/>
        <end position="504"/>
    </location>
</feature>
<feature type="transmembrane region" description="Helical" evidence="11">
    <location>
        <begin position="420"/>
        <end position="442"/>
    </location>
</feature>
<evidence type="ECO:0000256" key="2">
    <source>
        <dbReference type="ARBA" id="ARBA00006978"/>
    </source>
</evidence>
<evidence type="ECO:0000256" key="11">
    <source>
        <dbReference type="RuleBase" id="RU363073"/>
    </source>
</evidence>
<evidence type="ECO:0000313" key="13">
    <source>
        <dbReference type="EMBL" id="ABO31319.1"/>
    </source>
</evidence>
<comment type="subcellular location">
    <subcellularLocation>
        <location evidence="1 11">Vacuole membrane</location>
        <topology evidence="1 11">Multi-pass membrane protein</topology>
    </subcellularLocation>
</comment>
<keyword evidence="4 11" id="KW-0926">Vacuole</keyword>
<evidence type="ECO:0000313" key="14">
    <source>
        <dbReference type="EMBL" id="KZN91879.1"/>
    </source>
</evidence>
<dbReference type="EMBL" id="CM002798">
    <property type="protein sequence ID" value="KZN91879.1"/>
    <property type="molecule type" value="Genomic_DNA"/>
</dbReference>
<feature type="compositionally biased region" description="Basic and acidic residues" evidence="12">
    <location>
        <begin position="535"/>
        <end position="550"/>
    </location>
</feature>
<reference evidence="13" key="1">
    <citation type="journal article" date="2007" name="Autophagy">
        <title>ATG genes involved in non-selective autophagy are conserved from yeast to man, but the selective Cvt and pexophagy pathways also require organism-specific genes.</title>
        <authorList>
            <person name="Meijer W.H."/>
            <person name="van der Klei I.J."/>
            <person name="Veenhuis M."/>
            <person name="Kiel J.A.K.W."/>
        </authorList>
    </citation>
    <scope>NUCLEOTIDE SEQUENCE</scope>
</reference>
<feature type="transmembrane region" description="Helical" evidence="11">
    <location>
        <begin position="321"/>
        <end position="344"/>
    </location>
</feature>
<keyword evidence="8 11" id="KW-0072">Autophagy</keyword>
<dbReference type="PANTHER" id="PTHR23519:SF4">
    <property type="entry name" value="AUTOPHAGY-RELATED PROTEIN"/>
    <property type="match status" value="1"/>
</dbReference>
<keyword evidence="5 11" id="KW-0812">Transmembrane</keyword>
<feature type="transmembrane region" description="Helical" evidence="11">
    <location>
        <begin position="172"/>
        <end position="195"/>
    </location>
</feature>
<dbReference type="Gene3D" id="1.20.1250.20">
    <property type="entry name" value="MFS general substrate transporter like domains"/>
    <property type="match status" value="1"/>
</dbReference>
<evidence type="ECO:0000256" key="6">
    <source>
        <dbReference type="ARBA" id="ARBA00022970"/>
    </source>
</evidence>
<protein>
    <recommendedName>
        <fullName evidence="11">Autophagy-related protein</fullName>
    </recommendedName>
</protein>
<feature type="transmembrane region" description="Helical" evidence="11">
    <location>
        <begin position="107"/>
        <end position="129"/>
    </location>
</feature>
<evidence type="ECO:0000256" key="7">
    <source>
        <dbReference type="ARBA" id="ARBA00022989"/>
    </source>
</evidence>
<dbReference type="GO" id="GO:0006914">
    <property type="term" value="P:autophagy"/>
    <property type="evidence" value="ECO:0007669"/>
    <property type="project" value="UniProtKB-KW"/>
</dbReference>